<evidence type="ECO:0000256" key="1">
    <source>
        <dbReference type="ARBA" id="ARBA00004651"/>
    </source>
</evidence>
<comment type="caution">
    <text evidence="8">The sequence shown here is derived from an EMBL/GenBank/DDBJ whole genome shotgun (WGS) entry which is preliminary data.</text>
</comment>
<dbReference type="Proteomes" id="UP000031967">
    <property type="component" value="Unassembled WGS sequence"/>
</dbReference>
<protein>
    <submittedName>
        <fullName evidence="8">Histidine kinase</fullName>
    </submittedName>
</protein>
<evidence type="ECO:0000256" key="5">
    <source>
        <dbReference type="ARBA" id="ARBA00023136"/>
    </source>
</evidence>
<name>A0ABR5AL50_9BACL</name>
<dbReference type="EMBL" id="JXAK01000007">
    <property type="protein sequence ID" value="KIL41647.1"/>
    <property type="molecule type" value="Genomic_DNA"/>
</dbReference>
<feature type="transmembrane region" description="Helical" evidence="6">
    <location>
        <begin position="308"/>
        <end position="333"/>
    </location>
</feature>
<evidence type="ECO:0000256" key="3">
    <source>
        <dbReference type="ARBA" id="ARBA00022692"/>
    </source>
</evidence>
<dbReference type="SMART" id="SM00304">
    <property type="entry name" value="HAMP"/>
    <property type="match status" value="1"/>
</dbReference>
<dbReference type="Pfam" id="PF06580">
    <property type="entry name" value="His_kinase"/>
    <property type="match status" value="1"/>
</dbReference>
<keyword evidence="5 6" id="KW-0472">Membrane</keyword>
<keyword evidence="8" id="KW-0808">Transferase</keyword>
<accession>A0ABR5AL50</accession>
<dbReference type="CDD" id="cd18774">
    <property type="entry name" value="PDC2_HK_sensor"/>
    <property type="match status" value="1"/>
</dbReference>
<keyword evidence="3 6" id="KW-0812">Transmembrane</keyword>
<evidence type="ECO:0000256" key="4">
    <source>
        <dbReference type="ARBA" id="ARBA00022989"/>
    </source>
</evidence>
<feature type="domain" description="HAMP" evidence="7">
    <location>
        <begin position="329"/>
        <end position="381"/>
    </location>
</feature>
<dbReference type="CDD" id="cd18773">
    <property type="entry name" value="PDC1_HK_sensor"/>
    <property type="match status" value="1"/>
</dbReference>
<gene>
    <name evidence="8" type="ORF">SD70_05890</name>
</gene>
<organism evidence="8 9">
    <name type="scientific">Gordoniibacillus kamchatkensis</name>
    <dbReference type="NCBI Taxonomy" id="1590651"/>
    <lineage>
        <taxon>Bacteria</taxon>
        <taxon>Bacillati</taxon>
        <taxon>Bacillota</taxon>
        <taxon>Bacilli</taxon>
        <taxon>Bacillales</taxon>
        <taxon>Paenibacillaceae</taxon>
        <taxon>Gordoniibacillus</taxon>
    </lineage>
</organism>
<evidence type="ECO:0000313" key="9">
    <source>
        <dbReference type="Proteomes" id="UP000031967"/>
    </source>
</evidence>
<dbReference type="CDD" id="cd06225">
    <property type="entry name" value="HAMP"/>
    <property type="match status" value="1"/>
</dbReference>
<dbReference type="GO" id="GO:0016301">
    <property type="term" value="F:kinase activity"/>
    <property type="evidence" value="ECO:0007669"/>
    <property type="project" value="UniProtKB-KW"/>
</dbReference>
<dbReference type="PANTHER" id="PTHR34220">
    <property type="entry name" value="SENSOR HISTIDINE KINASE YPDA"/>
    <property type="match status" value="1"/>
</dbReference>
<keyword evidence="4 6" id="KW-1133">Transmembrane helix</keyword>
<evidence type="ECO:0000256" key="2">
    <source>
        <dbReference type="ARBA" id="ARBA00022475"/>
    </source>
</evidence>
<reference evidence="8 9" key="1">
    <citation type="submission" date="2014-12" db="EMBL/GenBank/DDBJ databases">
        <title>Draft genome sequence of Paenibacillus kamchatkensis strain B-2647.</title>
        <authorList>
            <person name="Karlyshev A.V."/>
            <person name="Kudryashova E.B."/>
        </authorList>
    </citation>
    <scope>NUCLEOTIDE SEQUENCE [LARGE SCALE GENOMIC DNA]</scope>
    <source>
        <strain evidence="8 9">VKM B-2647</strain>
    </source>
</reference>
<dbReference type="InterPro" id="IPR010559">
    <property type="entry name" value="Sig_transdc_His_kin_internal"/>
</dbReference>
<dbReference type="Pfam" id="PF02743">
    <property type="entry name" value="dCache_1"/>
    <property type="match status" value="1"/>
</dbReference>
<dbReference type="InterPro" id="IPR003660">
    <property type="entry name" value="HAMP_dom"/>
</dbReference>
<keyword evidence="9" id="KW-1185">Reference proteome</keyword>
<feature type="transmembrane region" description="Helical" evidence="6">
    <location>
        <begin position="21"/>
        <end position="41"/>
    </location>
</feature>
<evidence type="ECO:0000313" key="8">
    <source>
        <dbReference type="EMBL" id="KIL41647.1"/>
    </source>
</evidence>
<dbReference type="RefSeq" id="WP_041046508.1">
    <property type="nucleotide sequence ID" value="NZ_JXAK01000007.1"/>
</dbReference>
<comment type="subcellular location">
    <subcellularLocation>
        <location evidence="1">Cell membrane</location>
        <topology evidence="1">Multi-pass membrane protein</topology>
    </subcellularLocation>
</comment>
<dbReference type="PANTHER" id="PTHR34220:SF7">
    <property type="entry name" value="SENSOR HISTIDINE KINASE YPDA"/>
    <property type="match status" value="1"/>
</dbReference>
<proteinExistence type="predicted"/>
<dbReference type="Gene3D" id="3.30.450.20">
    <property type="entry name" value="PAS domain"/>
    <property type="match status" value="1"/>
</dbReference>
<evidence type="ECO:0000256" key="6">
    <source>
        <dbReference type="SAM" id="Phobius"/>
    </source>
</evidence>
<dbReference type="SUPFAM" id="SSF158472">
    <property type="entry name" value="HAMP domain-like"/>
    <property type="match status" value="1"/>
</dbReference>
<dbReference type="PROSITE" id="PS50885">
    <property type="entry name" value="HAMP"/>
    <property type="match status" value="1"/>
</dbReference>
<dbReference type="Pfam" id="PF00672">
    <property type="entry name" value="HAMP"/>
    <property type="match status" value="1"/>
</dbReference>
<evidence type="ECO:0000259" key="7">
    <source>
        <dbReference type="PROSITE" id="PS50885"/>
    </source>
</evidence>
<dbReference type="InterPro" id="IPR033479">
    <property type="entry name" value="dCache_1"/>
</dbReference>
<dbReference type="Gene3D" id="6.10.340.10">
    <property type="match status" value="1"/>
</dbReference>
<keyword evidence="2" id="KW-1003">Cell membrane</keyword>
<sequence>MADFMRKLKNTMLGASLQTKLLLFFLPLAIIPLSVLGTFSYHKSAQVVQQQVCQTILESLSQVNYSLDYFVKDIEQLTMYIYSNRDIQDVLAKDPNRPLAEKHQDKQKIGDILEAFLGFKNWDISIYLLGENGDRYFTGDLLPGPYDDYNPNWGHFRKMRLAGGNVVWDTHYTMKKTDDFGVVLSSGRLLKRIDTNEPLGYLVVDIMESALADKYKKAHLQPGGQMLLLDRNGYIISSTPSKHKVGTKLDEPFVDQVLAGSKGFFELDSGGASPVMVVYDTSEVTGFKLVNVLPVEALTKQSSSIRSLTLLVIGLGAAVSCLLAYVLSVSITGPLRKLKLLMRTVETGNLDVSFASKYRDEVGQLGRSFNAMVHRIKQLIDEVYNKQLMLQEAEIKAIHAQFHPHFLYNALDSINWLARIHKLDHISRTVVSLGELLRFSIRKGEPLIPVREDIGQIRNFLTIQLLRYGDKLEAHIEMEEKIEELYTLKLMLQPIVENAITHGLEMKKGKGCLYIAASLPGSGCGSKCATTASACRSTSSNG</sequence>
<keyword evidence="8" id="KW-0418">Kinase</keyword>
<dbReference type="InterPro" id="IPR050640">
    <property type="entry name" value="Bact_2-comp_sensor_kinase"/>
</dbReference>